<dbReference type="Proteomes" id="UP000431744">
    <property type="component" value="Unassembled WGS sequence"/>
</dbReference>
<organism evidence="1 2">
    <name type="scientific">Pseudoclavibacter endophyticus</name>
    <dbReference type="NCBI Taxonomy" id="1778590"/>
    <lineage>
        <taxon>Bacteria</taxon>
        <taxon>Bacillati</taxon>
        <taxon>Actinomycetota</taxon>
        <taxon>Actinomycetes</taxon>
        <taxon>Micrococcales</taxon>
        <taxon>Microbacteriaceae</taxon>
        <taxon>Pseudoclavibacter</taxon>
    </lineage>
</organism>
<keyword evidence="2" id="KW-1185">Reference proteome</keyword>
<gene>
    <name evidence="1" type="ORF">F8O04_08615</name>
</gene>
<evidence type="ECO:0000313" key="2">
    <source>
        <dbReference type="Proteomes" id="UP000431744"/>
    </source>
</evidence>
<evidence type="ECO:0000313" key="1">
    <source>
        <dbReference type="EMBL" id="KAB1650241.1"/>
    </source>
</evidence>
<sequence>MNARGGSEGEASDRAGVCYSASYDGTPSFHADRLDVVFAPPNDPSSTTARVAATLHGFLLLARDRPSAIPPTLVAIGTSDALVTVLFDRPPLPFLLSLRAPDSWVHHDPITGADARSIEFVAADLYDALDEPHDVERMPRTSLVLEPEPGARHRGERLDTVASPHVIELRWFGDLAGPEPLEPPAGLLTRLRGYAWREEH</sequence>
<comment type="caution">
    <text evidence="1">The sequence shown here is derived from an EMBL/GenBank/DDBJ whole genome shotgun (WGS) entry which is preliminary data.</text>
</comment>
<name>A0A6H9WRI5_9MICO</name>
<dbReference type="RefSeq" id="WP_158028825.1">
    <property type="nucleotide sequence ID" value="NZ_BMHG01000001.1"/>
</dbReference>
<dbReference type="EMBL" id="WBJY01000001">
    <property type="protein sequence ID" value="KAB1650241.1"/>
    <property type="molecule type" value="Genomic_DNA"/>
</dbReference>
<proteinExistence type="predicted"/>
<reference evidence="1 2" key="1">
    <citation type="submission" date="2019-09" db="EMBL/GenBank/DDBJ databases">
        <title>Phylogeny of genus Pseudoclavibacter and closely related genus.</title>
        <authorList>
            <person name="Li Y."/>
        </authorList>
    </citation>
    <scope>NUCLEOTIDE SEQUENCE [LARGE SCALE GENOMIC DNA]</scope>
    <source>
        <strain evidence="1 2">EGI 60007</strain>
    </source>
</reference>
<protein>
    <submittedName>
        <fullName evidence="1">Uncharacterized protein</fullName>
    </submittedName>
</protein>
<dbReference type="AlphaFoldDB" id="A0A6H9WRI5"/>
<accession>A0A6H9WRI5</accession>